<dbReference type="SUPFAM" id="SSF52047">
    <property type="entry name" value="RNI-like"/>
    <property type="match status" value="1"/>
</dbReference>
<dbReference type="PANTHER" id="PTHR38926">
    <property type="entry name" value="F-BOX DOMAIN CONTAINING PROTEIN, EXPRESSED"/>
    <property type="match status" value="1"/>
</dbReference>
<sequence length="483" mass="53763">MSAADPNRYAGPAEAALLRDDIAAEEGVLQTVEARRAAVRSALHDAEQRLRAAQEEAESARAILAQIDAREAQAQQNILRARGLLHPVRRLPYDVLSAVFLAWNDEVKFDNERVGARYAVQLVPFLAASVCRRWRSAALDTPMLWTTLELPFDAAEDRPLPWATYVECIVTRSKSLGLAIVVDTAVPQETPITDTFIDALLLVSRRWRTLEVERTSSTSLPDSSAFRRLVSCHDVPILESLKLCMPEGDQPALLVVLPQSAPRLLALSLEFELYDKGFEISDLGCIARSMPNLRKLNLSLPTRILGDPEIITFSRLHSLEIFGLEDTISRSLRCPMLEELEISCIQGSGAARVFAQFVESALSPAYRLRKLVFRACTLRTTIANALEPLRNIEEIIVYSSTVRDGFFQTLSAPTATGEWHVPRLFRFHVLKGDHISWTDRPCDVVALQELVRARETASRSGGSNAPSALTDVKRGEYDIHAQQ</sequence>
<evidence type="ECO:0000313" key="3">
    <source>
        <dbReference type="Proteomes" id="UP000077266"/>
    </source>
</evidence>
<dbReference type="PANTHER" id="PTHR38926:SF5">
    <property type="entry name" value="F-BOX AND LEUCINE-RICH REPEAT PROTEIN 6"/>
    <property type="match status" value="1"/>
</dbReference>
<proteinExistence type="predicted"/>
<reference evidence="2 3" key="1">
    <citation type="journal article" date="2016" name="Mol. Biol. Evol.">
        <title>Comparative Genomics of Early-Diverging Mushroom-Forming Fungi Provides Insights into the Origins of Lignocellulose Decay Capabilities.</title>
        <authorList>
            <person name="Nagy L.G."/>
            <person name="Riley R."/>
            <person name="Tritt A."/>
            <person name="Adam C."/>
            <person name="Daum C."/>
            <person name="Floudas D."/>
            <person name="Sun H."/>
            <person name="Yadav J.S."/>
            <person name="Pangilinan J."/>
            <person name="Larsson K.H."/>
            <person name="Matsuura K."/>
            <person name="Barry K."/>
            <person name="Labutti K."/>
            <person name="Kuo R."/>
            <person name="Ohm R.A."/>
            <person name="Bhattacharya S.S."/>
            <person name="Shirouzu T."/>
            <person name="Yoshinaga Y."/>
            <person name="Martin F.M."/>
            <person name="Grigoriev I.V."/>
            <person name="Hibbett D.S."/>
        </authorList>
    </citation>
    <scope>NUCLEOTIDE SEQUENCE [LARGE SCALE GENOMIC DNA]</scope>
    <source>
        <strain evidence="2 3">HHB12029</strain>
    </source>
</reference>
<gene>
    <name evidence="2" type="ORF">EXIGLDRAFT_829811</name>
</gene>
<accession>A0A165PAV9</accession>
<evidence type="ECO:0000256" key="1">
    <source>
        <dbReference type="SAM" id="Coils"/>
    </source>
</evidence>
<feature type="coiled-coil region" evidence="1">
    <location>
        <begin position="29"/>
        <end position="70"/>
    </location>
</feature>
<dbReference type="Gene3D" id="3.80.10.10">
    <property type="entry name" value="Ribonuclease Inhibitor"/>
    <property type="match status" value="1"/>
</dbReference>
<dbReference type="InParanoid" id="A0A165PAV9"/>
<organism evidence="2 3">
    <name type="scientific">Exidia glandulosa HHB12029</name>
    <dbReference type="NCBI Taxonomy" id="1314781"/>
    <lineage>
        <taxon>Eukaryota</taxon>
        <taxon>Fungi</taxon>
        <taxon>Dikarya</taxon>
        <taxon>Basidiomycota</taxon>
        <taxon>Agaricomycotina</taxon>
        <taxon>Agaricomycetes</taxon>
        <taxon>Auriculariales</taxon>
        <taxon>Exidiaceae</taxon>
        <taxon>Exidia</taxon>
    </lineage>
</organism>
<dbReference type="EMBL" id="KV425891">
    <property type="protein sequence ID" value="KZW01909.1"/>
    <property type="molecule type" value="Genomic_DNA"/>
</dbReference>
<protein>
    <submittedName>
        <fullName evidence="2">Uncharacterized protein</fullName>
    </submittedName>
</protein>
<name>A0A165PAV9_EXIGL</name>
<keyword evidence="3" id="KW-1185">Reference proteome</keyword>
<dbReference type="Proteomes" id="UP000077266">
    <property type="component" value="Unassembled WGS sequence"/>
</dbReference>
<dbReference type="OrthoDB" id="3063971at2759"/>
<evidence type="ECO:0000313" key="2">
    <source>
        <dbReference type="EMBL" id="KZW01909.1"/>
    </source>
</evidence>
<keyword evidence="1" id="KW-0175">Coiled coil</keyword>
<dbReference type="AlphaFoldDB" id="A0A165PAV9"/>
<dbReference type="InterPro" id="IPR032675">
    <property type="entry name" value="LRR_dom_sf"/>
</dbReference>